<evidence type="ECO:0000313" key="2">
    <source>
        <dbReference type="Proteomes" id="UP000261620"/>
    </source>
</evidence>
<proteinExistence type="predicted"/>
<dbReference type="Proteomes" id="UP000261620">
    <property type="component" value="Unplaced"/>
</dbReference>
<dbReference type="Ensembl" id="ENSMMOT00000027684.1">
    <property type="protein sequence ID" value="ENSMMOP00000027221.1"/>
    <property type="gene ID" value="ENSMMOG00000020582.1"/>
</dbReference>
<dbReference type="InterPro" id="IPR027963">
    <property type="entry name" value="MEIOC"/>
</dbReference>
<accession>A0A3Q3XQ19</accession>
<evidence type="ECO:0000313" key="1">
    <source>
        <dbReference type="Ensembl" id="ENSMMOP00000027221.1"/>
    </source>
</evidence>
<dbReference type="GO" id="GO:0048255">
    <property type="term" value="P:mRNA stabilization"/>
    <property type="evidence" value="ECO:0007669"/>
    <property type="project" value="TreeGrafter"/>
</dbReference>
<organism evidence="1 2">
    <name type="scientific">Mola mola</name>
    <name type="common">Ocean sunfish</name>
    <name type="synonym">Tetraodon mola</name>
    <dbReference type="NCBI Taxonomy" id="94237"/>
    <lineage>
        <taxon>Eukaryota</taxon>
        <taxon>Metazoa</taxon>
        <taxon>Chordata</taxon>
        <taxon>Craniata</taxon>
        <taxon>Vertebrata</taxon>
        <taxon>Euteleostomi</taxon>
        <taxon>Actinopterygii</taxon>
        <taxon>Neopterygii</taxon>
        <taxon>Teleostei</taxon>
        <taxon>Neoteleostei</taxon>
        <taxon>Acanthomorphata</taxon>
        <taxon>Eupercaria</taxon>
        <taxon>Tetraodontiformes</taxon>
        <taxon>Molidae</taxon>
        <taxon>Mola</taxon>
    </lineage>
</organism>
<dbReference type="STRING" id="94237.ENSMMOP00000027221"/>
<dbReference type="Pfam" id="PF15189">
    <property type="entry name" value="MEIOC"/>
    <property type="match status" value="1"/>
</dbReference>
<dbReference type="GO" id="GO:0007144">
    <property type="term" value="P:female meiosis I"/>
    <property type="evidence" value="ECO:0007669"/>
    <property type="project" value="TreeGrafter"/>
</dbReference>
<reference evidence="1" key="1">
    <citation type="submission" date="2025-08" db="UniProtKB">
        <authorList>
            <consortium name="Ensembl"/>
        </authorList>
    </citation>
    <scope>IDENTIFICATION</scope>
</reference>
<dbReference type="GO" id="GO:0007141">
    <property type="term" value="P:male meiosis I"/>
    <property type="evidence" value="ECO:0007669"/>
    <property type="project" value="TreeGrafter"/>
</dbReference>
<reference evidence="1" key="2">
    <citation type="submission" date="2025-09" db="UniProtKB">
        <authorList>
            <consortium name="Ensembl"/>
        </authorList>
    </citation>
    <scope>IDENTIFICATION</scope>
</reference>
<sequence>MARRGVSTYPGITSDSMTALMMNEGPMIQLYFYLDECYDQWRCLEKERRRIEAILKKAFLGRKNAAVTNAFLPKTPPNPTRVDLLIVNQMREQVRVANLLERMECLNVPLHINIHTALKRHHMALCITQARRKEEIANMPKQQQQKDYLTYYRDTVFSVIALKDLAATTRRLRTALWCALQVTLPKPVKRQDQHINREDRGRARCPSPFEGYSFYL</sequence>
<keyword evidence="2" id="KW-1185">Reference proteome</keyword>
<dbReference type="PANTHER" id="PTHR33861:SF4">
    <property type="entry name" value="MEIOSIS-SPECIFIC COILED-COIL DOMAIN-CONTAINING PROTEIN MEIOC"/>
    <property type="match status" value="1"/>
</dbReference>
<dbReference type="GO" id="GO:0005737">
    <property type="term" value="C:cytoplasm"/>
    <property type="evidence" value="ECO:0007669"/>
    <property type="project" value="TreeGrafter"/>
</dbReference>
<dbReference type="OMA" id="EQWKCLE"/>
<name>A0A3Q3XQ19_MOLML</name>
<dbReference type="GO" id="GO:0005634">
    <property type="term" value="C:nucleus"/>
    <property type="evidence" value="ECO:0007669"/>
    <property type="project" value="TreeGrafter"/>
</dbReference>
<protein>
    <submittedName>
        <fullName evidence="1">Uncharacterized protein</fullName>
    </submittedName>
</protein>
<dbReference type="AlphaFoldDB" id="A0A3Q3XQ19"/>
<dbReference type="PANTHER" id="PTHR33861">
    <property type="entry name" value="PROTEIN CBG18333"/>
    <property type="match status" value="1"/>
</dbReference>